<dbReference type="InterPro" id="IPR036390">
    <property type="entry name" value="WH_DNA-bd_sf"/>
</dbReference>
<keyword evidence="4" id="KW-1185">Reference proteome</keyword>
<dbReference type="GO" id="GO:0032791">
    <property type="term" value="F:lead ion binding"/>
    <property type="evidence" value="ECO:0007669"/>
    <property type="project" value="TreeGrafter"/>
</dbReference>
<dbReference type="InterPro" id="IPR001845">
    <property type="entry name" value="HTH_ArsR_DNA-bd_dom"/>
</dbReference>
<dbReference type="PROSITE" id="PS50987">
    <property type="entry name" value="HTH_ARSR_2"/>
    <property type="match status" value="1"/>
</dbReference>
<dbReference type="InterPro" id="IPR052543">
    <property type="entry name" value="HTH_Metal-responsive_Reg"/>
</dbReference>
<dbReference type="CDD" id="cd00090">
    <property type="entry name" value="HTH_ARSR"/>
    <property type="match status" value="1"/>
</dbReference>
<proteinExistence type="predicted"/>
<dbReference type="STRING" id="1324314.BVG16_18765"/>
<dbReference type="SMART" id="SM00418">
    <property type="entry name" value="HTH_ARSR"/>
    <property type="match status" value="1"/>
</dbReference>
<evidence type="ECO:0000313" key="4">
    <source>
        <dbReference type="Proteomes" id="UP000190188"/>
    </source>
</evidence>
<comment type="caution">
    <text evidence="3">The sequence shown here is derived from an EMBL/GenBank/DDBJ whole genome shotgun (WGS) entry which is preliminary data.</text>
</comment>
<dbReference type="EMBL" id="MSZX01000007">
    <property type="protein sequence ID" value="OPA76246.1"/>
    <property type="molecule type" value="Genomic_DNA"/>
</dbReference>
<reference evidence="3 4" key="1">
    <citation type="submission" date="2017-01" db="EMBL/GenBank/DDBJ databases">
        <title>Genome analysis of Paenibacillus selenitrireducens ES3-24.</title>
        <authorList>
            <person name="Xu D."/>
            <person name="Yao R."/>
            <person name="Zheng S."/>
        </authorList>
    </citation>
    <scope>NUCLEOTIDE SEQUENCE [LARGE SCALE GENOMIC DNA]</scope>
    <source>
        <strain evidence="3 4">ES3-24</strain>
    </source>
</reference>
<dbReference type="GO" id="GO:0003700">
    <property type="term" value="F:DNA-binding transcription factor activity"/>
    <property type="evidence" value="ECO:0007669"/>
    <property type="project" value="InterPro"/>
</dbReference>
<accession>A0A1T2X970</accession>
<dbReference type="RefSeq" id="WP_078500508.1">
    <property type="nucleotide sequence ID" value="NZ_MSZX01000007.1"/>
</dbReference>
<dbReference type="AlphaFoldDB" id="A0A1T2X970"/>
<dbReference type="PANTHER" id="PTHR39168">
    <property type="entry name" value="TRANSCRIPTIONAL REGULATOR-RELATED"/>
    <property type="match status" value="1"/>
</dbReference>
<dbReference type="GO" id="GO:0010288">
    <property type="term" value="P:response to lead ion"/>
    <property type="evidence" value="ECO:0007669"/>
    <property type="project" value="TreeGrafter"/>
</dbReference>
<dbReference type="SUPFAM" id="SSF46785">
    <property type="entry name" value="Winged helix' DNA-binding domain"/>
    <property type="match status" value="1"/>
</dbReference>
<dbReference type="InterPro" id="IPR011991">
    <property type="entry name" value="ArsR-like_HTH"/>
</dbReference>
<feature type="domain" description="HTH arsR-type" evidence="2">
    <location>
        <begin position="1"/>
        <end position="94"/>
    </location>
</feature>
<dbReference type="GO" id="GO:0097063">
    <property type="term" value="F:cadmium ion sensor activity"/>
    <property type="evidence" value="ECO:0007669"/>
    <property type="project" value="TreeGrafter"/>
</dbReference>
<dbReference type="PANTHER" id="PTHR39168:SF1">
    <property type="entry name" value="TRANSCRIPTIONAL REGULATORY PROTEIN"/>
    <property type="match status" value="1"/>
</dbReference>
<dbReference type="InterPro" id="IPR036388">
    <property type="entry name" value="WH-like_DNA-bd_sf"/>
</dbReference>
<keyword evidence="1" id="KW-0238">DNA-binding</keyword>
<organism evidence="3 4">
    <name type="scientific">Paenibacillus selenitireducens</name>
    <dbReference type="NCBI Taxonomy" id="1324314"/>
    <lineage>
        <taxon>Bacteria</taxon>
        <taxon>Bacillati</taxon>
        <taxon>Bacillota</taxon>
        <taxon>Bacilli</taxon>
        <taxon>Bacillales</taxon>
        <taxon>Paenibacillaceae</taxon>
        <taxon>Paenibacillus</taxon>
    </lineage>
</organism>
<dbReference type="GO" id="GO:0046686">
    <property type="term" value="P:response to cadmium ion"/>
    <property type="evidence" value="ECO:0007669"/>
    <property type="project" value="TreeGrafter"/>
</dbReference>
<evidence type="ECO:0000256" key="1">
    <source>
        <dbReference type="ARBA" id="ARBA00023125"/>
    </source>
</evidence>
<protein>
    <submittedName>
        <fullName evidence="3">Transcriptional regulator</fullName>
    </submittedName>
</protein>
<evidence type="ECO:0000259" key="2">
    <source>
        <dbReference type="PROSITE" id="PS50987"/>
    </source>
</evidence>
<dbReference type="Pfam" id="PF12840">
    <property type="entry name" value="HTH_20"/>
    <property type="match status" value="1"/>
</dbReference>
<dbReference type="Gene3D" id="1.10.10.10">
    <property type="entry name" value="Winged helix-like DNA-binding domain superfamily/Winged helix DNA-binding domain"/>
    <property type="match status" value="1"/>
</dbReference>
<dbReference type="GO" id="GO:0003677">
    <property type="term" value="F:DNA binding"/>
    <property type="evidence" value="ECO:0007669"/>
    <property type="project" value="UniProtKB-KW"/>
</dbReference>
<gene>
    <name evidence="3" type="ORF">BVG16_18765</name>
</gene>
<evidence type="ECO:0000313" key="3">
    <source>
        <dbReference type="EMBL" id="OPA76246.1"/>
    </source>
</evidence>
<name>A0A1T2X970_9BACL</name>
<dbReference type="NCBIfam" id="NF033788">
    <property type="entry name" value="HTH_metalloreg"/>
    <property type="match status" value="1"/>
</dbReference>
<dbReference type="OrthoDB" id="9797716at2"/>
<dbReference type="PRINTS" id="PR00778">
    <property type="entry name" value="HTHARSR"/>
</dbReference>
<dbReference type="Proteomes" id="UP000190188">
    <property type="component" value="Unassembled WGS sequence"/>
</dbReference>
<sequence>MNAYPNISIVTSLIADPTRAVMLDALMSGQMLPAGELAYISGVSPQTASSHLSKLVKGNVIAVEQQGRHRYYRLANKEVAELMEMIAVISPPVQVRSLRQSQEMKKVRHARTCYDHLAGKLGVALTQALLHKGFIAMVSETEFDVTAEGMEHFRLLGIDLAAMKSNRRIFAKRCLDWSERYHHIGGFLGSVIARHLFEIKWIERIEGTRAVRITEEGRNRLQEWYGIDVDTQEGHDNLYKNAHA</sequence>